<evidence type="ECO:0000256" key="15">
    <source>
        <dbReference type="HAMAP-Rule" id="MF_00283"/>
    </source>
</evidence>
<dbReference type="SUPFAM" id="SSF56037">
    <property type="entry name" value="PheT/TilS domain"/>
    <property type="match status" value="1"/>
</dbReference>
<dbReference type="SUPFAM" id="SSF50249">
    <property type="entry name" value="Nucleic acid-binding proteins"/>
    <property type="match status" value="1"/>
</dbReference>
<dbReference type="HAMAP" id="MF_00283">
    <property type="entry name" value="Phe_tRNA_synth_beta1"/>
    <property type="match status" value="1"/>
</dbReference>
<evidence type="ECO:0000256" key="11">
    <source>
        <dbReference type="ARBA" id="ARBA00022884"/>
    </source>
</evidence>
<evidence type="ECO:0000256" key="6">
    <source>
        <dbReference type="ARBA" id="ARBA00022598"/>
    </source>
</evidence>
<dbReference type="Gene3D" id="3.30.70.380">
    <property type="entry name" value="Ferrodoxin-fold anticodon-binding domain"/>
    <property type="match status" value="1"/>
</dbReference>
<dbReference type="FunFam" id="3.30.930.10:FF:000022">
    <property type="entry name" value="Phenylalanine--tRNA ligase beta subunit"/>
    <property type="match status" value="1"/>
</dbReference>
<dbReference type="RefSeq" id="WP_009206102.1">
    <property type="nucleotide sequence ID" value="NC_022357.1"/>
</dbReference>
<dbReference type="InterPro" id="IPR009061">
    <property type="entry name" value="DNA-bd_dom_put_sf"/>
</dbReference>
<evidence type="ECO:0000256" key="10">
    <source>
        <dbReference type="ARBA" id="ARBA00022842"/>
    </source>
</evidence>
<dbReference type="GO" id="GO:0006432">
    <property type="term" value="P:phenylalanyl-tRNA aminoacylation"/>
    <property type="evidence" value="ECO:0007669"/>
    <property type="project" value="UniProtKB-UniRule"/>
</dbReference>
<evidence type="ECO:0000313" key="20">
    <source>
        <dbReference type="EMBL" id="BAN34948.1"/>
    </source>
</evidence>
<feature type="binding site" evidence="15">
    <location>
        <position position="460"/>
    </location>
    <ligand>
        <name>Mg(2+)</name>
        <dbReference type="ChEBI" id="CHEBI:18420"/>
        <note>shared with alpha subunit</note>
    </ligand>
</feature>
<dbReference type="Pfam" id="PF03483">
    <property type="entry name" value="B3_4"/>
    <property type="match status" value="1"/>
</dbReference>
<comment type="similarity">
    <text evidence="2 15">Belongs to the phenylalanyl-tRNA synthetase beta subunit family. Type 1 subfamily.</text>
</comment>
<keyword evidence="21" id="KW-1185">Reference proteome</keyword>
<keyword evidence="6 15" id="KW-0436">Ligase</keyword>
<dbReference type="STRING" id="1163617.SCD_n01113"/>
<reference evidence="20 21" key="1">
    <citation type="journal article" date="2012" name="Appl. Environ. Microbiol.">
        <title>Draft genome sequence of a psychrotolerant sulfur-oxidizing bacterium, Sulfuricella denitrificans skB26, and proteomic insights into cold adaptation.</title>
        <authorList>
            <person name="Watanabe T."/>
            <person name="Kojima H."/>
            <person name="Fukui M."/>
        </authorList>
    </citation>
    <scope>NUCLEOTIDE SEQUENCE [LARGE SCALE GENOMIC DNA]</scope>
    <source>
        <strain evidence="21">skB26</strain>
    </source>
</reference>
<dbReference type="SUPFAM" id="SSF46955">
    <property type="entry name" value="Putative DNA-binding domain"/>
    <property type="match status" value="1"/>
</dbReference>
<dbReference type="CDD" id="cd00769">
    <property type="entry name" value="PheRS_beta_core"/>
    <property type="match status" value="1"/>
</dbReference>
<dbReference type="OrthoDB" id="9805455at2"/>
<evidence type="ECO:0000256" key="14">
    <source>
        <dbReference type="ARBA" id="ARBA00049255"/>
    </source>
</evidence>
<dbReference type="InterPro" id="IPR004532">
    <property type="entry name" value="Phe-tRNA-ligase_IIc_bsu_bact"/>
</dbReference>
<dbReference type="Gene3D" id="3.30.56.10">
    <property type="match status" value="2"/>
</dbReference>
<dbReference type="InterPro" id="IPR005147">
    <property type="entry name" value="tRNA_synthase_B5-dom"/>
</dbReference>
<evidence type="ECO:0000256" key="8">
    <source>
        <dbReference type="ARBA" id="ARBA00022741"/>
    </source>
</evidence>
<dbReference type="Gene3D" id="3.50.40.10">
    <property type="entry name" value="Phenylalanyl-trna Synthetase, Chain B, domain 3"/>
    <property type="match status" value="1"/>
</dbReference>
<dbReference type="SMART" id="SM00873">
    <property type="entry name" value="B3_4"/>
    <property type="match status" value="1"/>
</dbReference>
<dbReference type="GO" id="GO:0000287">
    <property type="term" value="F:magnesium ion binding"/>
    <property type="evidence" value="ECO:0007669"/>
    <property type="project" value="UniProtKB-UniRule"/>
</dbReference>
<dbReference type="GO" id="GO:0005524">
    <property type="term" value="F:ATP binding"/>
    <property type="evidence" value="ECO:0007669"/>
    <property type="project" value="UniProtKB-UniRule"/>
</dbReference>
<dbReference type="EMBL" id="AP013066">
    <property type="protein sequence ID" value="BAN34948.1"/>
    <property type="molecule type" value="Genomic_DNA"/>
</dbReference>
<dbReference type="GO" id="GO:0004826">
    <property type="term" value="F:phenylalanine-tRNA ligase activity"/>
    <property type="evidence" value="ECO:0007669"/>
    <property type="project" value="UniProtKB-UniRule"/>
</dbReference>
<dbReference type="Gene3D" id="3.30.930.10">
    <property type="entry name" value="Bira Bifunctional Protein, Domain 2"/>
    <property type="match status" value="1"/>
</dbReference>
<dbReference type="PANTHER" id="PTHR10947:SF0">
    <property type="entry name" value="PHENYLALANINE--TRNA LIGASE BETA SUBUNIT"/>
    <property type="match status" value="1"/>
</dbReference>
<evidence type="ECO:0000259" key="18">
    <source>
        <dbReference type="PROSITE" id="PS51447"/>
    </source>
</evidence>
<keyword evidence="12 15" id="KW-0648">Protein biosynthesis</keyword>
<feature type="domain" description="TRNA-binding" evidence="17">
    <location>
        <begin position="39"/>
        <end position="147"/>
    </location>
</feature>
<evidence type="ECO:0000256" key="1">
    <source>
        <dbReference type="ARBA" id="ARBA00004496"/>
    </source>
</evidence>
<dbReference type="eggNOG" id="COG0072">
    <property type="taxonomic scope" value="Bacteria"/>
</dbReference>
<dbReference type="GO" id="GO:0009328">
    <property type="term" value="C:phenylalanine-tRNA ligase complex"/>
    <property type="evidence" value="ECO:0007669"/>
    <property type="project" value="TreeGrafter"/>
</dbReference>
<evidence type="ECO:0000256" key="2">
    <source>
        <dbReference type="ARBA" id="ARBA00008653"/>
    </source>
</evidence>
<dbReference type="FunFam" id="3.30.56.10:FF:000002">
    <property type="entry name" value="Phenylalanine--tRNA ligase beta subunit"/>
    <property type="match status" value="1"/>
</dbReference>
<dbReference type="PROSITE" id="PS50886">
    <property type="entry name" value="TRBD"/>
    <property type="match status" value="1"/>
</dbReference>
<dbReference type="KEGG" id="sdr:SCD_n01113"/>
<proteinExistence type="inferred from homology"/>
<keyword evidence="10 15" id="KW-0460">Magnesium</keyword>
<dbReference type="InterPro" id="IPR020825">
    <property type="entry name" value="Phe-tRNA_synthase-like_B3/B4"/>
</dbReference>
<dbReference type="Pfam" id="PF03484">
    <property type="entry name" value="B5"/>
    <property type="match status" value="1"/>
</dbReference>
<dbReference type="AlphaFoldDB" id="S6ABR7"/>
<dbReference type="NCBIfam" id="TIGR00472">
    <property type="entry name" value="pheT_bact"/>
    <property type="match status" value="1"/>
</dbReference>
<evidence type="ECO:0000256" key="12">
    <source>
        <dbReference type="ARBA" id="ARBA00022917"/>
    </source>
</evidence>
<keyword evidence="11 16" id="KW-0694">RNA-binding</keyword>
<dbReference type="Gene3D" id="2.40.50.140">
    <property type="entry name" value="Nucleic acid-binding proteins"/>
    <property type="match status" value="1"/>
</dbReference>
<dbReference type="InterPro" id="IPR045864">
    <property type="entry name" value="aa-tRNA-synth_II/BPL/LPL"/>
</dbReference>
<evidence type="ECO:0000256" key="16">
    <source>
        <dbReference type="PROSITE-ProRule" id="PRU00209"/>
    </source>
</evidence>
<dbReference type="InterPro" id="IPR012340">
    <property type="entry name" value="NA-bd_OB-fold"/>
</dbReference>
<dbReference type="PROSITE" id="PS51483">
    <property type="entry name" value="B5"/>
    <property type="match status" value="1"/>
</dbReference>
<evidence type="ECO:0000256" key="5">
    <source>
        <dbReference type="ARBA" id="ARBA00022555"/>
    </source>
</evidence>
<dbReference type="InterPro" id="IPR036690">
    <property type="entry name" value="Fdx_antiC-bd_sf"/>
</dbReference>
<dbReference type="InterPro" id="IPR033714">
    <property type="entry name" value="tRNA_bind_bactPheRS"/>
</dbReference>
<dbReference type="InterPro" id="IPR002547">
    <property type="entry name" value="tRNA-bd_dom"/>
</dbReference>
<gene>
    <name evidence="15" type="primary">pheT</name>
    <name evidence="20" type="ORF">SCD_n01113</name>
</gene>
<dbReference type="FunFam" id="3.50.40.10:FF:000001">
    <property type="entry name" value="Phenylalanine--tRNA ligase beta subunit"/>
    <property type="match status" value="1"/>
</dbReference>
<dbReference type="Pfam" id="PF03147">
    <property type="entry name" value="FDX-ACB"/>
    <property type="match status" value="1"/>
</dbReference>
<feature type="domain" description="FDX-ACB" evidence="18">
    <location>
        <begin position="691"/>
        <end position="784"/>
    </location>
</feature>
<keyword evidence="5 16" id="KW-0820">tRNA-binding</keyword>
<dbReference type="Pfam" id="PF17759">
    <property type="entry name" value="tRNA_synthFbeta"/>
    <property type="match status" value="1"/>
</dbReference>
<evidence type="ECO:0000256" key="4">
    <source>
        <dbReference type="ARBA" id="ARBA00022490"/>
    </source>
</evidence>
<feature type="binding site" evidence="15">
    <location>
        <position position="457"/>
    </location>
    <ligand>
        <name>Mg(2+)</name>
        <dbReference type="ChEBI" id="CHEBI:18420"/>
        <note>shared with alpha subunit</note>
    </ligand>
</feature>
<dbReference type="NCBIfam" id="NF045760">
    <property type="entry name" value="YtpR"/>
    <property type="match status" value="1"/>
</dbReference>
<dbReference type="PANTHER" id="PTHR10947">
    <property type="entry name" value="PHENYLALANYL-TRNA SYNTHETASE BETA CHAIN AND LEUCINE-RICH REPEAT-CONTAINING PROTEIN 47"/>
    <property type="match status" value="1"/>
</dbReference>
<comment type="cofactor">
    <cofactor evidence="15">
        <name>Mg(2+)</name>
        <dbReference type="ChEBI" id="CHEBI:18420"/>
    </cofactor>
    <text evidence="15">Binds 2 magnesium ions per tetramer.</text>
</comment>
<comment type="catalytic activity">
    <reaction evidence="14 15">
        <text>tRNA(Phe) + L-phenylalanine + ATP = L-phenylalanyl-tRNA(Phe) + AMP + diphosphate + H(+)</text>
        <dbReference type="Rhea" id="RHEA:19413"/>
        <dbReference type="Rhea" id="RHEA-COMP:9668"/>
        <dbReference type="Rhea" id="RHEA-COMP:9699"/>
        <dbReference type="ChEBI" id="CHEBI:15378"/>
        <dbReference type="ChEBI" id="CHEBI:30616"/>
        <dbReference type="ChEBI" id="CHEBI:33019"/>
        <dbReference type="ChEBI" id="CHEBI:58095"/>
        <dbReference type="ChEBI" id="CHEBI:78442"/>
        <dbReference type="ChEBI" id="CHEBI:78531"/>
        <dbReference type="ChEBI" id="CHEBI:456215"/>
        <dbReference type="EC" id="6.1.1.20"/>
    </reaction>
</comment>
<feature type="domain" description="B5" evidence="19">
    <location>
        <begin position="398"/>
        <end position="473"/>
    </location>
</feature>
<dbReference type="InterPro" id="IPR041616">
    <property type="entry name" value="PheRS_beta_core"/>
</dbReference>
<evidence type="ECO:0000256" key="7">
    <source>
        <dbReference type="ARBA" id="ARBA00022723"/>
    </source>
</evidence>
<dbReference type="GO" id="GO:0000049">
    <property type="term" value="F:tRNA binding"/>
    <property type="evidence" value="ECO:0007669"/>
    <property type="project" value="UniProtKB-UniRule"/>
</dbReference>
<keyword evidence="8 15" id="KW-0547">Nucleotide-binding</keyword>
<organism evidence="20 21">
    <name type="scientific">Sulfuricella denitrificans (strain DSM 22764 / NBRC 105220 / skB26)</name>
    <dbReference type="NCBI Taxonomy" id="1163617"/>
    <lineage>
        <taxon>Bacteria</taxon>
        <taxon>Pseudomonadati</taxon>
        <taxon>Pseudomonadota</taxon>
        <taxon>Betaproteobacteria</taxon>
        <taxon>Nitrosomonadales</taxon>
        <taxon>Sulfuricellaceae</taxon>
        <taxon>Sulfuricella</taxon>
    </lineage>
</organism>
<dbReference type="InterPro" id="IPR045060">
    <property type="entry name" value="Phe-tRNA-ligase_IIc_bsu"/>
</dbReference>
<dbReference type="Proteomes" id="UP000015559">
    <property type="component" value="Chromosome"/>
</dbReference>
<dbReference type="InterPro" id="IPR005121">
    <property type="entry name" value="Fdx_antiC-bd"/>
</dbReference>
<feature type="binding site" evidence="15">
    <location>
        <position position="461"/>
    </location>
    <ligand>
        <name>Mg(2+)</name>
        <dbReference type="ChEBI" id="CHEBI:18420"/>
        <note>shared with alpha subunit</note>
    </ligand>
</feature>
<keyword evidence="13 15" id="KW-0030">Aminoacyl-tRNA synthetase</keyword>
<sequence length="785" mass="85004">MKFSENWLRAYVNPELDSDRLAHALTMAGLEVEALETVAPPFDKVVVGEVLSLEKHPDADRLNVCRVDVGAGEPLQIVCGAANVHAGAKVPCALVGAQLPKMAIKQAKVRGVESSGMLCSESELGLAEESSGLLLLPADATVGQSIRDYLGLDDKLYTLKLTPNRSDCLSVTGVAREVAAVTGAALNLPNAVVVPASISDRIAVVVDEPVACPSYCGRVLKGLDAAATTPEWMARRLKRSGLRPISAVVDVTNYVLLELGQPLHAFDLAKIQGGISVRFARPGEQLELLNQQTAALDSDMLVIGDTHQALALAGVMGGQASAVSDATVDIFLESAFFSPDTIAGKARRLTLSTDSSYRFERGVDFAATRVALERATQLLLEICGGAAGEITEVIAELPQRTPIRLRVARVSQVLGIDLSAVQIVALLTRLQFNFAEDGGAFQVTPPSYRFDLSIEADLIEEMARLYGYDNIPALPPRGSLNMLAQSEAARGRDSLRALLTARDYQEVINYSFVDAAWERDIAGNDSPLSLKNPIASQMGVMRSTLFGGLIDNLCFNLNRKQERVRLFETGCCFTQSADGFIQPEKIAGLCYGNAKPEQWGEAVRGVDFYDAKADVEALFWPSVPRFESGSHPALHPGQSAKVWLEGEFIGWVGTLHPKWQQKYELPAAPVVFELNMAVLLRGRVPSFAEISKFQVVRRDIAVVVDEGVSVQDLLDGMSEHLPDAVTELKLFDVYRGKGIDLGKKSLAFRVLMQDTRQTLTDEEVDAVTAQLAEVLASRYGAKLRN</sequence>
<name>S6ABR7_SULDS</name>
<dbReference type="InterPro" id="IPR005146">
    <property type="entry name" value="B3/B4_tRNA-bd"/>
</dbReference>
<comment type="subcellular location">
    <subcellularLocation>
        <location evidence="1 15">Cytoplasm</location>
    </subcellularLocation>
</comment>
<dbReference type="SUPFAM" id="SSF54991">
    <property type="entry name" value="Anticodon-binding domain of PheRS"/>
    <property type="match status" value="1"/>
</dbReference>
<dbReference type="FunFam" id="3.30.70.380:FF:000001">
    <property type="entry name" value="Phenylalanine--tRNA ligase beta subunit"/>
    <property type="match status" value="1"/>
</dbReference>
<dbReference type="SUPFAM" id="SSF55681">
    <property type="entry name" value="Class II aaRS and biotin synthetases"/>
    <property type="match status" value="1"/>
</dbReference>
<evidence type="ECO:0000256" key="13">
    <source>
        <dbReference type="ARBA" id="ARBA00023146"/>
    </source>
</evidence>
<comment type="subunit">
    <text evidence="3 15">Tetramer of two alpha and two beta subunits.</text>
</comment>
<keyword evidence="7 15" id="KW-0479">Metal-binding</keyword>
<evidence type="ECO:0000256" key="3">
    <source>
        <dbReference type="ARBA" id="ARBA00011209"/>
    </source>
</evidence>
<dbReference type="PROSITE" id="PS51447">
    <property type="entry name" value="FDX_ACB"/>
    <property type="match status" value="1"/>
</dbReference>
<accession>S6ABR7</accession>
<protein>
    <recommendedName>
        <fullName evidence="15">Phenylalanine--tRNA ligase beta subunit</fullName>
        <ecNumber evidence="15">6.1.1.20</ecNumber>
    </recommendedName>
    <alternativeName>
        <fullName evidence="15">Phenylalanyl-tRNA synthetase beta subunit</fullName>
        <shortName evidence="15">PheRS</shortName>
    </alternativeName>
</protein>
<dbReference type="EC" id="6.1.1.20" evidence="15"/>
<dbReference type="HOGENOM" id="CLU_016891_0_0_4"/>
<evidence type="ECO:0000256" key="9">
    <source>
        <dbReference type="ARBA" id="ARBA00022840"/>
    </source>
</evidence>
<evidence type="ECO:0000313" key="21">
    <source>
        <dbReference type="Proteomes" id="UP000015559"/>
    </source>
</evidence>
<feature type="binding site" evidence="15">
    <location>
        <position position="451"/>
    </location>
    <ligand>
        <name>Mg(2+)</name>
        <dbReference type="ChEBI" id="CHEBI:18420"/>
        <note>shared with alpha subunit</note>
    </ligand>
</feature>
<dbReference type="SMART" id="SM00896">
    <property type="entry name" value="FDX-ACB"/>
    <property type="match status" value="1"/>
</dbReference>
<keyword evidence="9 15" id="KW-0067">ATP-binding</keyword>
<dbReference type="SMART" id="SM00874">
    <property type="entry name" value="B5"/>
    <property type="match status" value="1"/>
</dbReference>
<dbReference type="CDD" id="cd02796">
    <property type="entry name" value="tRNA_bind_bactPheRS"/>
    <property type="match status" value="1"/>
</dbReference>
<dbReference type="Pfam" id="PF01588">
    <property type="entry name" value="tRNA_bind"/>
    <property type="match status" value="1"/>
</dbReference>
<evidence type="ECO:0000259" key="17">
    <source>
        <dbReference type="PROSITE" id="PS50886"/>
    </source>
</evidence>
<evidence type="ECO:0000259" key="19">
    <source>
        <dbReference type="PROSITE" id="PS51483"/>
    </source>
</evidence>
<keyword evidence="4 15" id="KW-0963">Cytoplasm</keyword>
<dbReference type="FunFam" id="2.40.50.140:FF:000045">
    <property type="entry name" value="Phenylalanine--tRNA ligase beta subunit"/>
    <property type="match status" value="1"/>
</dbReference>
<dbReference type="eggNOG" id="COG0073">
    <property type="taxonomic scope" value="Bacteria"/>
</dbReference>